<dbReference type="RefSeq" id="XP_069232605.1">
    <property type="nucleotide sequence ID" value="XM_069370307.1"/>
</dbReference>
<dbReference type="Pfam" id="PF07690">
    <property type="entry name" value="MFS_1"/>
    <property type="match status" value="1"/>
</dbReference>
<gene>
    <name evidence="8" type="ORF">WHR41_01701</name>
</gene>
<feature type="domain" description="Major facilitator superfamily (MFS) profile" evidence="7">
    <location>
        <begin position="59"/>
        <end position="480"/>
    </location>
</feature>
<dbReference type="AlphaFoldDB" id="A0AB34KXI6"/>
<feature type="transmembrane region" description="Helical" evidence="6">
    <location>
        <begin position="126"/>
        <end position="144"/>
    </location>
</feature>
<reference evidence="8 9" key="1">
    <citation type="journal article" date="2020" name="Microbiol. Resour. Announc.">
        <title>Draft Genome Sequence of a Cladosporium Species Isolated from the Mesophotic Ascidian Didemnum maculosum.</title>
        <authorList>
            <person name="Gioti A."/>
            <person name="Siaperas R."/>
            <person name="Nikolaivits E."/>
            <person name="Le Goff G."/>
            <person name="Ouazzani J."/>
            <person name="Kotoulas G."/>
            <person name="Topakas E."/>
        </authorList>
    </citation>
    <scope>NUCLEOTIDE SEQUENCE [LARGE SCALE GENOMIC DNA]</scope>
    <source>
        <strain evidence="8 9">TM138-S3</strain>
    </source>
</reference>
<feature type="transmembrane region" description="Helical" evidence="6">
    <location>
        <begin position="294"/>
        <end position="314"/>
    </location>
</feature>
<feature type="transmembrane region" description="Helical" evidence="6">
    <location>
        <begin position="334"/>
        <end position="351"/>
    </location>
</feature>
<dbReference type="Proteomes" id="UP000803884">
    <property type="component" value="Unassembled WGS sequence"/>
</dbReference>
<dbReference type="InterPro" id="IPR011701">
    <property type="entry name" value="MFS"/>
</dbReference>
<dbReference type="Gene3D" id="1.20.1250.20">
    <property type="entry name" value="MFS general substrate transporter like domains"/>
    <property type="match status" value="2"/>
</dbReference>
<dbReference type="FunFam" id="1.20.1250.20:FF:000511">
    <property type="entry name" value="MFS general substrate transporter"/>
    <property type="match status" value="1"/>
</dbReference>
<dbReference type="PANTHER" id="PTHR43791:SF47">
    <property type="entry name" value="MAJOR FACILITATOR SUPERFAMILY (MFS) PROFILE DOMAIN-CONTAINING PROTEIN-RELATED"/>
    <property type="match status" value="1"/>
</dbReference>
<feature type="transmembrane region" description="Helical" evidence="6">
    <location>
        <begin position="186"/>
        <end position="207"/>
    </location>
</feature>
<evidence type="ECO:0000256" key="5">
    <source>
        <dbReference type="ARBA" id="ARBA00023136"/>
    </source>
</evidence>
<proteinExistence type="predicted"/>
<comment type="subcellular location">
    <subcellularLocation>
        <location evidence="1">Membrane</location>
        <topology evidence="1">Multi-pass membrane protein</topology>
    </subcellularLocation>
</comment>
<feature type="transmembrane region" description="Helical" evidence="6">
    <location>
        <begin position="358"/>
        <end position="378"/>
    </location>
</feature>
<evidence type="ECO:0000256" key="6">
    <source>
        <dbReference type="SAM" id="Phobius"/>
    </source>
</evidence>
<dbReference type="GeneID" id="96003145"/>
<dbReference type="InterPro" id="IPR036259">
    <property type="entry name" value="MFS_trans_sf"/>
</dbReference>
<organism evidence="8 9">
    <name type="scientific">Cladosporium halotolerans</name>
    <dbReference type="NCBI Taxonomy" id="1052096"/>
    <lineage>
        <taxon>Eukaryota</taxon>
        <taxon>Fungi</taxon>
        <taxon>Dikarya</taxon>
        <taxon>Ascomycota</taxon>
        <taxon>Pezizomycotina</taxon>
        <taxon>Dothideomycetes</taxon>
        <taxon>Dothideomycetidae</taxon>
        <taxon>Cladosporiales</taxon>
        <taxon>Cladosporiaceae</taxon>
        <taxon>Cladosporium</taxon>
    </lineage>
</organism>
<dbReference type="InterPro" id="IPR020846">
    <property type="entry name" value="MFS_dom"/>
</dbReference>
<dbReference type="SUPFAM" id="SSF103473">
    <property type="entry name" value="MFS general substrate transporter"/>
    <property type="match status" value="1"/>
</dbReference>
<feature type="transmembrane region" description="Helical" evidence="6">
    <location>
        <begin position="417"/>
        <end position="437"/>
    </location>
</feature>
<name>A0AB34KXI6_9PEZI</name>
<evidence type="ECO:0000256" key="2">
    <source>
        <dbReference type="ARBA" id="ARBA00022448"/>
    </source>
</evidence>
<evidence type="ECO:0000313" key="9">
    <source>
        <dbReference type="Proteomes" id="UP000803884"/>
    </source>
</evidence>
<feature type="transmembrane region" description="Helical" evidence="6">
    <location>
        <begin position="97"/>
        <end position="119"/>
    </location>
</feature>
<evidence type="ECO:0000259" key="7">
    <source>
        <dbReference type="PROSITE" id="PS50850"/>
    </source>
</evidence>
<sequence length="501" mass="55238">MTNMEPHVAADNDNKAQDVFHYENGQQSDDEKRSLEEDALNYFTPAEQKKIIHRLDRRLVTVVGVMYCVSLMDRSNLSNAAIAGMNTELELTVGMRYSIVTLVFFITYIVFQPPATVLTRKIGPRYFLAGLCIGWGAVMIGMGFTNNWGALAACRVILGLFEAGFFPGCVYLLSTWYVRYDMGKRYSVFYLLGVVASAFSGILAFGLMQMNGLAGLGGWRWIFIIEGVITVCVGIMGYIMLVPFPDANPEKSWGFLNKREVDFVVARVNADRSDVAVEPFNLVKFLKPGLDLKVWGFAVCFCCLTTVSYALAYFLPQILDGMGFTTGEAQCLVAPPYAFAGIIMFSTAWVADKYRIRGPIIASLAVLTIIGLAMMGWAPGVASQYAGVFFTCAGANSNIPHMMSWQANNIRGQWKRAFCSATLVAFGGIGGIAGSLVFRQQDAPGYKPGLWACMTGSLIIVLIVMVTDTYFFFCNKKQAKGEKIIEPVPGVDSTDKFRYTY</sequence>
<feature type="transmembrane region" description="Helical" evidence="6">
    <location>
        <begin position="219"/>
        <end position="241"/>
    </location>
</feature>
<keyword evidence="4 6" id="KW-1133">Transmembrane helix</keyword>
<keyword evidence="9" id="KW-1185">Reference proteome</keyword>
<dbReference type="FunFam" id="1.20.1250.20:FF:000409">
    <property type="entry name" value="MFS general substrate transporter"/>
    <property type="match status" value="1"/>
</dbReference>
<comment type="caution">
    <text evidence="8">The sequence shown here is derived from an EMBL/GenBank/DDBJ whole genome shotgun (WGS) entry which is preliminary data.</text>
</comment>
<dbReference type="PROSITE" id="PS50850">
    <property type="entry name" value="MFS"/>
    <property type="match status" value="1"/>
</dbReference>
<accession>A0AB34KXI6</accession>
<evidence type="ECO:0000256" key="1">
    <source>
        <dbReference type="ARBA" id="ARBA00004141"/>
    </source>
</evidence>
<evidence type="ECO:0000256" key="3">
    <source>
        <dbReference type="ARBA" id="ARBA00022692"/>
    </source>
</evidence>
<keyword evidence="2" id="KW-0813">Transport</keyword>
<dbReference type="GO" id="GO:0016020">
    <property type="term" value="C:membrane"/>
    <property type="evidence" value="ECO:0007669"/>
    <property type="project" value="UniProtKB-SubCell"/>
</dbReference>
<evidence type="ECO:0000256" key="4">
    <source>
        <dbReference type="ARBA" id="ARBA00022989"/>
    </source>
</evidence>
<feature type="transmembrane region" description="Helical" evidence="6">
    <location>
        <begin position="449"/>
        <end position="473"/>
    </location>
</feature>
<keyword evidence="5 6" id="KW-0472">Membrane</keyword>
<dbReference type="PANTHER" id="PTHR43791">
    <property type="entry name" value="PERMEASE-RELATED"/>
    <property type="match status" value="1"/>
</dbReference>
<dbReference type="EMBL" id="JAAQHG020000004">
    <property type="protein sequence ID" value="KAL1589500.1"/>
    <property type="molecule type" value="Genomic_DNA"/>
</dbReference>
<protein>
    <recommendedName>
        <fullName evidence="7">Major facilitator superfamily (MFS) profile domain-containing protein</fullName>
    </recommendedName>
</protein>
<evidence type="ECO:0000313" key="8">
    <source>
        <dbReference type="EMBL" id="KAL1589500.1"/>
    </source>
</evidence>
<keyword evidence="3 6" id="KW-0812">Transmembrane</keyword>
<dbReference type="GO" id="GO:0022857">
    <property type="term" value="F:transmembrane transporter activity"/>
    <property type="evidence" value="ECO:0007669"/>
    <property type="project" value="InterPro"/>
</dbReference>
<feature type="transmembrane region" description="Helical" evidence="6">
    <location>
        <begin position="150"/>
        <end position="174"/>
    </location>
</feature>